<dbReference type="PANTHER" id="PTHR45586:SF1">
    <property type="entry name" value="LIPOPOLYSACCHARIDE ASSEMBLY PROTEIN B"/>
    <property type="match status" value="1"/>
</dbReference>
<keyword evidence="1" id="KW-0677">Repeat</keyword>
<dbReference type="PROSITE" id="PS50005">
    <property type="entry name" value="TPR"/>
    <property type="match status" value="1"/>
</dbReference>
<feature type="repeat" description="TPR" evidence="3">
    <location>
        <begin position="31"/>
        <end position="64"/>
    </location>
</feature>
<dbReference type="SUPFAM" id="SSF48452">
    <property type="entry name" value="TPR-like"/>
    <property type="match status" value="5"/>
</dbReference>
<dbReference type="InterPro" id="IPR019734">
    <property type="entry name" value="TPR_rpt"/>
</dbReference>
<dbReference type="EMBL" id="JAAVJH010000006">
    <property type="protein sequence ID" value="NJR79224.1"/>
    <property type="molecule type" value="Genomic_DNA"/>
</dbReference>
<dbReference type="InterPro" id="IPR051012">
    <property type="entry name" value="CellSynth/LPSAsmb/PSIAsmb"/>
</dbReference>
<keyword evidence="2 3" id="KW-0802">TPR repeat</keyword>
<evidence type="ECO:0000313" key="5">
    <source>
        <dbReference type="Proteomes" id="UP000732399"/>
    </source>
</evidence>
<accession>A0ABX1CP17</accession>
<evidence type="ECO:0000256" key="2">
    <source>
        <dbReference type="ARBA" id="ARBA00022803"/>
    </source>
</evidence>
<protein>
    <submittedName>
        <fullName evidence="4">Tetratricopeptide repeat protein</fullName>
    </submittedName>
</protein>
<dbReference type="InterPro" id="IPR011990">
    <property type="entry name" value="TPR-like_helical_dom_sf"/>
</dbReference>
<dbReference type="Gene3D" id="1.25.40.10">
    <property type="entry name" value="Tetratricopeptide repeat domain"/>
    <property type="match status" value="4"/>
</dbReference>
<dbReference type="SMART" id="SM00028">
    <property type="entry name" value="TPR"/>
    <property type="match status" value="6"/>
</dbReference>
<dbReference type="Pfam" id="PF14559">
    <property type="entry name" value="TPR_19"/>
    <property type="match status" value="1"/>
</dbReference>
<reference evidence="4 5" key="1">
    <citation type="submission" date="2020-03" db="EMBL/GenBank/DDBJ databases">
        <authorList>
            <person name="Wang L."/>
            <person name="He N."/>
            <person name="Li Y."/>
            <person name="Fang Y."/>
            <person name="Zhang F."/>
        </authorList>
    </citation>
    <scope>NUCLEOTIDE SEQUENCE [LARGE SCALE GENOMIC DNA]</scope>
    <source>
        <strain evidence="4 5">36D10-4-7</strain>
    </source>
</reference>
<evidence type="ECO:0000256" key="1">
    <source>
        <dbReference type="ARBA" id="ARBA00022737"/>
    </source>
</evidence>
<organism evidence="4 5">
    <name type="scientific">Sphingomonas corticis</name>
    <dbReference type="NCBI Taxonomy" id="2722791"/>
    <lineage>
        <taxon>Bacteria</taxon>
        <taxon>Pseudomonadati</taxon>
        <taxon>Pseudomonadota</taxon>
        <taxon>Alphaproteobacteria</taxon>
        <taxon>Sphingomonadales</taxon>
        <taxon>Sphingomonadaceae</taxon>
        <taxon>Sphingomonas</taxon>
    </lineage>
</organism>
<name>A0ABX1CP17_9SPHN</name>
<keyword evidence="5" id="KW-1185">Reference proteome</keyword>
<evidence type="ECO:0000256" key="3">
    <source>
        <dbReference type="PROSITE-ProRule" id="PRU00339"/>
    </source>
</evidence>
<proteinExistence type="predicted"/>
<gene>
    <name evidence="4" type="ORF">HBH26_11575</name>
</gene>
<evidence type="ECO:0000313" key="4">
    <source>
        <dbReference type="EMBL" id="NJR79224.1"/>
    </source>
</evidence>
<dbReference type="PANTHER" id="PTHR45586">
    <property type="entry name" value="TPR REPEAT-CONTAINING PROTEIN PA4667"/>
    <property type="match status" value="1"/>
</dbReference>
<sequence>MPWRAMLVLLLAAATVAGVVALARRAERPDAATAFARGQAALRSGNYSAARNHLLAAVEADPADGRAQAELARAYLLLGEGVAAGGALDRAVAAGLPPARLHPWRAAALLLQDDADAALAEARRGGADPYARRVAARATAASGDRAGAAAMLATLVAAHPGDAGAWTDLARVRLELGDVGAASLAAARATALDPGDLAALTLRGEVVRRRNGLVAALPWFDAALRRDAYYVPALIERAATLGDLGRAGDSLADARKVLAARPGQPRALYLLAVIAARAGNGALAATLLDRAGDLGDVPGALLLGGALDQAVGRHEQAVARWRALVDRQPMNLVARRLLGAAQLRAGDAGGALATLRPVALRADADAYTLTLVARAFEARGERDWAATFLDRAARAPAAPAAPFGQDESATVLAGAVADAPGDPRAAVAAIRGMLEAGQGVAALTAAQRLAAAAPGAPAAWLLVGDVQAATRRPAVSLPAYLRAADLRFDRPAMLRLVEARLAGGDRRGAADTLALYLAQNPASTEARRMLANLQLGAGEAEAAVATLEGLRGDLGDRDARLLAQLAAAYTAAGDPVSALPYARAAVRLQPMSAAAADALGHALFDRGDTAAALPPLAKAAALAPRVGAIRWHQAQALADAGRTAEARVALAAALADPAFAERAAALRLRAAIAA</sequence>
<dbReference type="Proteomes" id="UP000732399">
    <property type="component" value="Unassembled WGS sequence"/>
</dbReference>
<dbReference type="Pfam" id="PF13432">
    <property type="entry name" value="TPR_16"/>
    <property type="match status" value="3"/>
</dbReference>
<comment type="caution">
    <text evidence="4">The sequence shown here is derived from an EMBL/GenBank/DDBJ whole genome shotgun (WGS) entry which is preliminary data.</text>
</comment>